<sequence length="115" mass="12698">MVNSGIHKICAESSAAPPLTTSPPTLATLLEDYKDNFSKMLDQLPPPQEIQHALQLQELLPKVCPLYCLKPKKDETLCQHLVDALDVVNNGIHHVLISPLLGHFEDKSLAFAFDS</sequence>
<proteinExistence type="predicted"/>
<accession>A0ACC2T479</accession>
<protein>
    <submittedName>
        <fullName evidence="1">Uncharacterized protein</fullName>
    </submittedName>
</protein>
<comment type="caution">
    <text evidence="1">The sequence shown here is derived from an EMBL/GenBank/DDBJ whole genome shotgun (WGS) entry which is preliminary data.</text>
</comment>
<dbReference type="Proteomes" id="UP001165960">
    <property type="component" value="Unassembled WGS sequence"/>
</dbReference>
<keyword evidence="2" id="KW-1185">Reference proteome</keyword>
<organism evidence="1 2">
    <name type="scientific">Entomophthora muscae</name>
    <dbReference type="NCBI Taxonomy" id="34485"/>
    <lineage>
        <taxon>Eukaryota</taxon>
        <taxon>Fungi</taxon>
        <taxon>Fungi incertae sedis</taxon>
        <taxon>Zoopagomycota</taxon>
        <taxon>Entomophthoromycotina</taxon>
        <taxon>Entomophthoromycetes</taxon>
        <taxon>Entomophthorales</taxon>
        <taxon>Entomophthoraceae</taxon>
        <taxon>Entomophthora</taxon>
    </lineage>
</organism>
<reference evidence="1" key="1">
    <citation type="submission" date="2022-04" db="EMBL/GenBank/DDBJ databases">
        <title>Genome of the entomopathogenic fungus Entomophthora muscae.</title>
        <authorList>
            <person name="Elya C."/>
            <person name="Lovett B.R."/>
            <person name="Lee E."/>
            <person name="Macias A.M."/>
            <person name="Hajek A.E."/>
            <person name="De Bivort B.L."/>
            <person name="Kasson M.T."/>
            <person name="De Fine Licht H.H."/>
            <person name="Stajich J.E."/>
        </authorList>
    </citation>
    <scope>NUCLEOTIDE SEQUENCE</scope>
    <source>
        <strain evidence="1">Berkeley</strain>
    </source>
</reference>
<evidence type="ECO:0000313" key="2">
    <source>
        <dbReference type="Proteomes" id="UP001165960"/>
    </source>
</evidence>
<evidence type="ECO:0000313" key="1">
    <source>
        <dbReference type="EMBL" id="KAJ9069474.1"/>
    </source>
</evidence>
<gene>
    <name evidence="1" type="ORF">DSO57_1018253</name>
</gene>
<name>A0ACC2T479_9FUNG</name>
<dbReference type="EMBL" id="QTSX02003629">
    <property type="protein sequence ID" value="KAJ9069474.1"/>
    <property type="molecule type" value="Genomic_DNA"/>
</dbReference>